<protein>
    <submittedName>
        <fullName evidence="2">Uncharacterized protein</fullName>
    </submittedName>
</protein>
<gene>
    <name evidence="2" type="ORF">JD844_027213</name>
</gene>
<dbReference type="Proteomes" id="UP000826234">
    <property type="component" value="Unassembled WGS sequence"/>
</dbReference>
<keyword evidence="3" id="KW-1185">Reference proteome</keyword>
<sequence length="135" mass="15233">MPLLRSSLVSSNDNSASDISTVPEMTFSNEIVPSEKSSTSLAEKNGYRDSIYLNAANIFQGIHNEKPQDKILVKYGNGPLPSLPDFKDEHFQRLSYELAFSALKCCENLLPFPKYEEQAWKLHTKNHIIMCHNTG</sequence>
<dbReference type="PANTHER" id="PTHR14663">
    <property type="entry name" value="METHYLTRANSFERASE NSUN7-RELATED"/>
    <property type="match status" value="1"/>
</dbReference>
<feature type="region of interest" description="Disordered" evidence="1">
    <location>
        <begin position="1"/>
        <end position="20"/>
    </location>
</feature>
<organism evidence="2 3">
    <name type="scientific">Phrynosoma platyrhinos</name>
    <name type="common">Desert horned lizard</name>
    <dbReference type="NCBI Taxonomy" id="52577"/>
    <lineage>
        <taxon>Eukaryota</taxon>
        <taxon>Metazoa</taxon>
        <taxon>Chordata</taxon>
        <taxon>Craniata</taxon>
        <taxon>Vertebrata</taxon>
        <taxon>Euteleostomi</taxon>
        <taxon>Lepidosauria</taxon>
        <taxon>Squamata</taxon>
        <taxon>Bifurcata</taxon>
        <taxon>Unidentata</taxon>
        <taxon>Episquamata</taxon>
        <taxon>Toxicofera</taxon>
        <taxon>Iguania</taxon>
        <taxon>Phrynosomatidae</taxon>
        <taxon>Phrynosomatinae</taxon>
        <taxon>Phrynosoma</taxon>
    </lineage>
</organism>
<dbReference type="EMBL" id="JAIPUX010005290">
    <property type="protein sequence ID" value="KAH0616240.1"/>
    <property type="molecule type" value="Genomic_DNA"/>
</dbReference>
<dbReference type="PANTHER" id="PTHR14663:SF2">
    <property type="entry name" value="METHYLTRANSFERASE NSUN7-RELATED"/>
    <property type="match status" value="1"/>
</dbReference>
<evidence type="ECO:0000313" key="2">
    <source>
        <dbReference type="EMBL" id="KAH0616240.1"/>
    </source>
</evidence>
<name>A0ABQ7SFW1_PHRPL</name>
<evidence type="ECO:0000313" key="3">
    <source>
        <dbReference type="Proteomes" id="UP000826234"/>
    </source>
</evidence>
<evidence type="ECO:0000256" key="1">
    <source>
        <dbReference type="SAM" id="MobiDB-lite"/>
    </source>
</evidence>
<accession>A0ABQ7SFW1</accession>
<proteinExistence type="predicted"/>
<feature type="compositionally biased region" description="Low complexity" evidence="1">
    <location>
        <begin position="1"/>
        <end position="18"/>
    </location>
</feature>
<dbReference type="InterPro" id="IPR042620">
    <property type="entry name" value="NSUN7"/>
</dbReference>
<reference evidence="2 3" key="1">
    <citation type="journal article" date="2022" name="Gigascience">
        <title>A chromosome-level genome assembly and annotation of the desert horned lizard, Phrynosoma platyrhinos, provides insight into chromosomal rearrangements among reptiles.</title>
        <authorList>
            <person name="Koochekian N."/>
            <person name="Ascanio A."/>
            <person name="Farleigh K."/>
            <person name="Card D.C."/>
            <person name="Schield D.R."/>
            <person name="Castoe T.A."/>
            <person name="Jezkova T."/>
        </authorList>
    </citation>
    <scope>NUCLEOTIDE SEQUENCE [LARGE SCALE GENOMIC DNA]</scope>
    <source>
        <strain evidence="2">NK-2021</strain>
    </source>
</reference>
<comment type="caution">
    <text evidence="2">The sequence shown here is derived from an EMBL/GenBank/DDBJ whole genome shotgun (WGS) entry which is preliminary data.</text>
</comment>